<dbReference type="InterPro" id="IPR014729">
    <property type="entry name" value="Rossmann-like_a/b/a_fold"/>
</dbReference>
<name>A0A0K0X5N9_MYCGD</name>
<protein>
    <submittedName>
        <fullName evidence="3">Universal stress protein</fullName>
    </submittedName>
</protein>
<evidence type="ECO:0000256" key="1">
    <source>
        <dbReference type="ARBA" id="ARBA00008791"/>
    </source>
</evidence>
<accession>A0A0K0X5N9</accession>
<dbReference type="PATRIC" id="fig|134601.6.peg.2770"/>
<dbReference type="Pfam" id="PF00582">
    <property type="entry name" value="Usp"/>
    <property type="match status" value="2"/>
</dbReference>
<dbReference type="Proteomes" id="UP000062255">
    <property type="component" value="Chromosome"/>
</dbReference>
<comment type="similarity">
    <text evidence="1">Belongs to the universal stress protein A family.</text>
</comment>
<dbReference type="InterPro" id="IPR006016">
    <property type="entry name" value="UspA"/>
</dbReference>
<dbReference type="OrthoDB" id="5242641at2"/>
<feature type="domain" description="UspA" evidence="2">
    <location>
        <begin position="228"/>
        <end position="298"/>
    </location>
</feature>
<reference evidence="3 4" key="1">
    <citation type="submission" date="2015-07" db="EMBL/GenBank/DDBJ databases">
        <title>Complete genome sequence of Mycobacterium goodii X7B, a facultative thermophilic biodesulfurizing bacterium.</title>
        <authorList>
            <person name="Yu B."/>
            <person name="Li F."/>
            <person name="Xu P."/>
        </authorList>
    </citation>
    <scope>NUCLEOTIDE SEQUENCE [LARGE SCALE GENOMIC DNA]</scope>
    <source>
        <strain evidence="3 4">X7B</strain>
    </source>
</reference>
<evidence type="ECO:0000313" key="4">
    <source>
        <dbReference type="Proteomes" id="UP000062255"/>
    </source>
</evidence>
<sequence>MTILAAFSASGHARAPLYLAAQIARTTGDNVVAAAVIERPWPPRGDPVEKEYLDYVGRQAAHALDSAAAALPGAVELSTLVHESPSVPVGLMELAASHRAQIVVVGSSSSGLLGRVALGSVTERLVHTAQVPVAIAPRGYAQGTGKIRRLTASYGGEADVNGLIPAAAQLAKDWSTLLRIVSFTVRNVAAFSGRIESAAEDLVVQQWSRRTHDDIVRLLDGARASVHADVRGDVALRDVDVVVGTGADWNSAVQSVPWEAGDMLLLGSGAAAQSAQVFLGSAAARILRNCPVPVMVVPRYSG</sequence>
<dbReference type="PANTHER" id="PTHR46268:SF6">
    <property type="entry name" value="UNIVERSAL STRESS PROTEIN UP12"/>
    <property type="match status" value="1"/>
</dbReference>
<gene>
    <name evidence="3" type="ORF">AFA91_13345</name>
</gene>
<dbReference type="SUPFAM" id="SSF52402">
    <property type="entry name" value="Adenine nucleotide alpha hydrolases-like"/>
    <property type="match status" value="2"/>
</dbReference>
<dbReference type="InterPro" id="IPR006015">
    <property type="entry name" value="Universal_stress_UspA"/>
</dbReference>
<proteinExistence type="inferred from homology"/>
<organism evidence="3 4">
    <name type="scientific">Mycolicibacterium goodii</name>
    <name type="common">Mycobacterium goodii</name>
    <dbReference type="NCBI Taxonomy" id="134601"/>
    <lineage>
        <taxon>Bacteria</taxon>
        <taxon>Bacillati</taxon>
        <taxon>Actinomycetota</taxon>
        <taxon>Actinomycetes</taxon>
        <taxon>Mycobacteriales</taxon>
        <taxon>Mycobacteriaceae</taxon>
        <taxon>Mycolicibacterium</taxon>
    </lineage>
</organism>
<dbReference type="RefSeq" id="WP_049745130.1">
    <property type="nucleotide sequence ID" value="NZ_CP012150.1"/>
</dbReference>
<dbReference type="KEGG" id="mgo:AFA91_13345"/>
<dbReference type="PANTHER" id="PTHR46268">
    <property type="entry name" value="STRESS RESPONSE PROTEIN NHAX"/>
    <property type="match status" value="1"/>
</dbReference>
<dbReference type="Gene3D" id="3.40.50.620">
    <property type="entry name" value="HUPs"/>
    <property type="match status" value="2"/>
</dbReference>
<feature type="domain" description="UspA" evidence="2">
    <location>
        <begin position="2"/>
        <end position="136"/>
    </location>
</feature>
<evidence type="ECO:0000313" key="3">
    <source>
        <dbReference type="EMBL" id="AKS32699.1"/>
    </source>
</evidence>
<dbReference type="EMBL" id="CP012150">
    <property type="protein sequence ID" value="AKS32699.1"/>
    <property type="molecule type" value="Genomic_DNA"/>
</dbReference>
<dbReference type="STRING" id="134601.AFA91_13345"/>
<dbReference type="AlphaFoldDB" id="A0A0K0X5N9"/>
<evidence type="ECO:0000259" key="2">
    <source>
        <dbReference type="Pfam" id="PF00582"/>
    </source>
</evidence>
<dbReference type="PRINTS" id="PR01438">
    <property type="entry name" value="UNVRSLSTRESS"/>
</dbReference>
<dbReference type="CDD" id="cd00293">
    <property type="entry name" value="USP-like"/>
    <property type="match status" value="1"/>
</dbReference>